<dbReference type="Gene3D" id="3.40.50.11260">
    <property type="match status" value="1"/>
</dbReference>
<dbReference type="InterPro" id="IPR020568">
    <property type="entry name" value="Ribosomal_Su5_D2-typ_SF"/>
</dbReference>
<feature type="binding site" evidence="5">
    <location>
        <position position="81"/>
    </location>
    <ligand>
        <name>ATP</name>
        <dbReference type="ChEBI" id="CHEBI:30616"/>
    </ligand>
</feature>
<dbReference type="Proteomes" id="UP000271241">
    <property type="component" value="Unassembled WGS sequence"/>
</dbReference>
<evidence type="ECO:0000256" key="5">
    <source>
        <dbReference type="PIRSR" id="PIRSR002583-1"/>
    </source>
</evidence>
<dbReference type="FunFam" id="3.30.565.10:FF:000005">
    <property type="entry name" value="Heat shock protein 90"/>
    <property type="match status" value="1"/>
</dbReference>
<evidence type="ECO:0000313" key="8">
    <source>
        <dbReference type="Proteomes" id="UP000271241"/>
    </source>
</evidence>
<dbReference type="InterPro" id="IPR020575">
    <property type="entry name" value="Hsp90_N"/>
</dbReference>
<dbReference type="EMBL" id="KZ992837">
    <property type="protein sequence ID" value="RKP06680.1"/>
    <property type="molecule type" value="Genomic_DNA"/>
</dbReference>
<feature type="binding site" evidence="5">
    <location>
        <position position="396"/>
    </location>
    <ligand>
        <name>ATP</name>
        <dbReference type="ChEBI" id="CHEBI:30616"/>
    </ligand>
</feature>
<accession>A0A4P9XN03</accession>
<dbReference type="AlphaFoldDB" id="A0A4P9XN03"/>
<feature type="binding site" evidence="5">
    <location>
        <position position="76"/>
    </location>
    <ligand>
        <name>ATP</name>
        <dbReference type="ChEBI" id="CHEBI:30616"/>
    </ligand>
</feature>
<dbReference type="PRINTS" id="PR00775">
    <property type="entry name" value="HEATSHOCK90"/>
</dbReference>
<feature type="binding site" evidence="5">
    <location>
        <position position="89"/>
    </location>
    <ligand>
        <name>ATP</name>
        <dbReference type="ChEBI" id="CHEBI:30616"/>
    </ligand>
</feature>
<keyword evidence="2 5" id="KW-0547">Nucleotide-binding</keyword>
<dbReference type="InterPro" id="IPR036890">
    <property type="entry name" value="HATPase_C_sf"/>
</dbReference>
<dbReference type="GO" id="GO:0005524">
    <property type="term" value="F:ATP binding"/>
    <property type="evidence" value="ECO:0007669"/>
    <property type="project" value="UniProtKB-KW"/>
</dbReference>
<dbReference type="GO" id="GO:0140662">
    <property type="term" value="F:ATP-dependent protein folding chaperone"/>
    <property type="evidence" value="ECO:0007669"/>
    <property type="project" value="InterPro"/>
</dbReference>
<protein>
    <submittedName>
        <fullName evidence="7">Hsp90 protein-domain-containing protein</fullName>
    </submittedName>
</protein>
<dbReference type="SUPFAM" id="SSF54211">
    <property type="entry name" value="Ribosomal protein S5 domain 2-like"/>
    <property type="match status" value="1"/>
</dbReference>
<dbReference type="PIRSF" id="PIRSF002583">
    <property type="entry name" value="Hsp90"/>
    <property type="match status" value="1"/>
</dbReference>
<dbReference type="OrthoDB" id="28737at2759"/>
<dbReference type="GO" id="GO:0016887">
    <property type="term" value="F:ATP hydrolysis activity"/>
    <property type="evidence" value="ECO:0007669"/>
    <property type="project" value="InterPro"/>
</dbReference>
<feature type="binding site" evidence="5">
    <location>
        <position position="34"/>
    </location>
    <ligand>
        <name>ATP</name>
        <dbReference type="ChEBI" id="CHEBI:30616"/>
    </ligand>
</feature>
<feature type="binding site" evidence="5">
    <location>
        <begin position="137"/>
        <end position="142"/>
    </location>
    <ligand>
        <name>ATP</name>
        <dbReference type="ChEBI" id="CHEBI:30616"/>
    </ligand>
</feature>
<keyword evidence="8" id="KW-1185">Reference proteome</keyword>
<gene>
    <name evidence="7" type="ORF">THASP1DRAFT_10069</name>
</gene>
<name>A0A4P9XN03_9FUNG</name>
<evidence type="ECO:0000256" key="2">
    <source>
        <dbReference type="ARBA" id="ARBA00022741"/>
    </source>
</evidence>
<evidence type="ECO:0000256" key="6">
    <source>
        <dbReference type="SAM" id="MobiDB-lite"/>
    </source>
</evidence>
<feature type="binding site" evidence="5">
    <location>
        <position position="30"/>
    </location>
    <ligand>
        <name>ATP</name>
        <dbReference type="ChEBI" id="CHEBI:30616"/>
    </ligand>
</feature>
<feature type="region of interest" description="Disordered" evidence="6">
    <location>
        <begin position="233"/>
        <end position="269"/>
    </location>
</feature>
<dbReference type="Gene3D" id="3.30.565.10">
    <property type="entry name" value="Histidine kinase-like ATPase, C-terminal domain"/>
    <property type="match status" value="1"/>
</dbReference>
<dbReference type="Gene3D" id="3.30.230.80">
    <property type="match status" value="1"/>
</dbReference>
<sequence>ERHEFQTEVSRMMQLIINSVYKTKEIFLRELISNASDALDKIRLISLTDKTALDSQSDMKVVIRADTANNRIILTDTGVGMTRRELRENLGTLAKSGTAEFIAALETANAKEAKAKKKSNGKKAVAGSSAASGLIGQFGVGFYSAFLVADRVTVASKHNSEERQWLWESSADDAGFTIAEDPRGDTLGRGTEITLHLKPDEAEEYLNEERLRELVSKYSEFVNFPIYLQTSKTEKVEEPIDNEDEDEDEAEGDEDEDVEVKDEKAKKTRTVERTVPSLELMNTQKPIWTREPRSVKKSEYTAFYKAFTKDTEDPLSHSHFKADAASVDFRALVFLPKRPPPNYLNKLDDDDALPNSVKLYVRHIFITDELRQLLPRYLTFVRALVDADDLPLNVSRETLQKTRALRLIGKKLVQKTLEMFASLARDDPKGFQDFLNQYGSNVKLGCIEDSTNRPKLLRLLRFHSTHSLQDVNVSLEDYVERMKQNQRRIYYLSGTSLAEMRSSPFLERLEAKGYEVLFMDEALDEYLLGNVNEFSGKKFVNVAKAGLVFDDEDSDEDDSGSALRAAIAQKTREREHKALKPLTDWLRETLQDQVAQVTISNRLTKSACALVAQEGGMHGNLERVMRAQALQQGNEHMAYHLNVGIKKILEINPHHPLIIAMSQQTARFYTGEDFSATPDAELAHLLFETTQIRSDFELADRSAFAARVESVMRRALNVDE</sequence>
<dbReference type="Pfam" id="PF00183">
    <property type="entry name" value="HSP90"/>
    <property type="match status" value="1"/>
</dbReference>
<dbReference type="STRING" id="78915.A0A4P9XN03"/>
<dbReference type="CDD" id="cd16927">
    <property type="entry name" value="HATPase_Hsp90-like"/>
    <property type="match status" value="1"/>
</dbReference>
<keyword evidence="4" id="KW-0143">Chaperone</keyword>
<evidence type="ECO:0000256" key="3">
    <source>
        <dbReference type="ARBA" id="ARBA00022840"/>
    </source>
</evidence>
<dbReference type="NCBIfam" id="NF003555">
    <property type="entry name" value="PRK05218.1"/>
    <property type="match status" value="1"/>
</dbReference>
<dbReference type="InterPro" id="IPR037196">
    <property type="entry name" value="HSP90_C"/>
</dbReference>
<feature type="binding site" evidence="5">
    <location>
        <begin position="96"/>
        <end position="97"/>
    </location>
    <ligand>
        <name>ATP</name>
        <dbReference type="ChEBI" id="CHEBI:30616"/>
    </ligand>
</feature>
<dbReference type="Gene3D" id="1.20.120.790">
    <property type="entry name" value="Heat shock protein 90, C-terminal domain"/>
    <property type="match status" value="1"/>
</dbReference>
<organism evidence="7 8">
    <name type="scientific">Thamnocephalis sphaerospora</name>
    <dbReference type="NCBI Taxonomy" id="78915"/>
    <lineage>
        <taxon>Eukaryota</taxon>
        <taxon>Fungi</taxon>
        <taxon>Fungi incertae sedis</taxon>
        <taxon>Zoopagomycota</taxon>
        <taxon>Zoopagomycotina</taxon>
        <taxon>Zoopagomycetes</taxon>
        <taxon>Zoopagales</taxon>
        <taxon>Sigmoideomycetaceae</taxon>
        <taxon>Thamnocephalis</taxon>
    </lineage>
</organism>
<reference evidence="8" key="1">
    <citation type="journal article" date="2018" name="Nat. Microbiol.">
        <title>Leveraging single-cell genomics to expand the fungal tree of life.</title>
        <authorList>
            <person name="Ahrendt S.R."/>
            <person name="Quandt C.A."/>
            <person name="Ciobanu D."/>
            <person name="Clum A."/>
            <person name="Salamov A."/>
            <person name="Andreopoulos B."/>
            <person name="Cheng J.F."/>
            <person name="Woyke T."/>
            <person name="Pelin A."/>
            <person name="Henrissat B."/>
            <person name="Reynolds N.K."/>
            <person name="Benny G.L."/>
            <person name="Smith M.E."/>
            <person name="James T.Y."/>
            <person name="Grigoriev I.V."/>
        </authorList>
    </citation>
    <scope>NUCLEOTIDE SEQUENCE [LARGE SCALE GENOMIC DNA]</scope>
    <source>
        <strain evidence="8">RSA 1356</strain>
    </source>
</reference>
<dbReference type="PANTHER" id="PTHR11528">
    <property type="entry name" value="HEAT SHOCK PROTEIN 90 FAMILY MEMBER"/>
    <property type="match status" value="1"/>
</dbReference>
<proteinExistence type="inferred from homology"/>
<comment type="similarity">
    <text evidence="1">Belongs to the heat shock protein 90 family.</text>
</comment>
<evidence type="ECO:0000256" key="1">
    <source>
        <dbReference type="ARBA" id="ARBA00008239"/>
    </source>
</evidence>
<feature type="non-terminal residue" evidence="7">
    <location>
        <position position="1"/>
    </location>
</feature>
<feature type="compositionally biased region" description="Acidic residues" evidence="6">
    <location>
        <begin position="239"/>
        <end position="260"/>
    </location>
</feature>
<evidence type="ECO:0000256" key="4">
    <source>
        <dbReference type="ARBA" id="ARBA00023186"/>
    </source>
</evidence>
<evidence type="ECO:0000313" key="7">
    <source>
        <dbReference type="EMBL" id="RKP06680.1"/>
    </source>
</evidence>
<dbReference type="SUPFAM" id="SSF55874">
    <property type="entry name" value="ATPase domain of HSP90 chaperone/DNA topoisomerase II/histidine kinase"/>
    <property type="match status" value="1"/>
</dbReference>
<dbReference type="InterPro" id="IPR001404">
    <property type="entry name" value="Hsp90_fam"/>
</dbReference>
<dbReference type="GO" id="GO:0051082">
    <property type="term" value="F:unfolded protein binding"/>
    <property type="evidence" value="ECO:0007669"/>
    <property type="project" value="InterPro"/>
</dbReference>
<dbReference type="HAMAP" id="MF_00505">
    <property type="entry name" value="HSP90"/>
    <property type="match status" value="1"/>
</dbReference>
<dbReference type="SUPFAM" id="SSF110942">
    <property type="entry name" value="HSP90 C-terminal domain"/>
    <property type="match status" value="1"/>
</dbReference>
<feature type="binding site" evidence="5">
    <location>
        <position position="95"/>
    </location>
    <ligand>
        <name>ATP</name>
        <dbReference type="ChEBI" id="CHEBI:30616"/>
    </ligand>
</feature>
<feature type="non-terminal residue" evidence="7">
    <location>
        <position position="720"/>
    </location>
</feature>
<dbReference type="Pfam" id="PF13589">
    <property type="entry name" value="HATPase_c_3"/>
    <property type="match status" value="1"/>
</dbReference>
<keyword evidence="3 5" id="KW-0067">ATP-binding</keyword>
<feature type="binding site" evidence="5">
    <location>
        <position position="191"/>
    </location>
    <ligand>
        <name>ATP</name>
        <dbReference type="ChEBI" id="CHEBI:30616"/>
    </ligand>
</feature>